<keyword evidence="2" id="KW-1185">Reference proteome</keyword>
<gene>
    <name evidence="1" type="ORF">C8Q69DRAFT_228254</name>
</gene>
<dbReference type="Proteomes" id="UP000283841">
    <property type="component" value="Unassembled WGS sequence"/>
</dbReference>
<sequence length="270" mass="30549">MERVMTIYESFSKPLPPVDSDDLDYNKITSEATSTKIKDAIRVLTEKDPVILLESAREALQATPSIPERLQRPMSQHETSHYLHTESDVLRVSALQLIHPVNVILSGILSAGVMLRCQSEVVSQKGKARMDLKWYCRRGGKETAVAVLEYKSIKVLRLDDWKPIITGLAGAAAVIAEGSRTMHCSLLEDNALKLSRQVKNYAEECKDIALFDWFSIYIFDFEDVDEDQSRPFPTRITYSSDSSEFRSLLLGMIYNRLKKEGFLCEAHTAL</sequence>
<reference evidence="1 2" key="1">
    <citation type="journal article" date="2018" name="Front. Microbiol.">
        <title>Genomic and genetic insights into a cosmopolitan fungus, Paecilomyces variotii (Eurotiales).</title>
        <authorList>
            <person name="Urquhart A.S."/>
            <person name="Mondo S.J."/>
            <person name="Makela M.R."/>
            <person name="Hane J.K."/>
            <person name="Wiebenga A."/>
            <person name="He G."/>
            <person name="Mihaltcheva S."/>
            <person name="Pangilinan J."/>
            <person name="Lipzen A."/>
            <person name="Barry K."/>
            <person name="de Vries R.P."/>
            <person name="Grigoriev I.V."/>
            <person name="Idnurm A."/>
        </authorList>
    </citation>
    <scope>NUCLEOTIDE SEQUENCE [LARGE SCALE GENOMIC DNA]</scope>
    <source>
        <strain evidence="1 2">CBS 101075</strain>
    </source>
</reference>
<name>A0A443HW89_BYSSP</name>
<dbReference type="EMBL" id="RCNU01000004">
    <property type="protein sequence ID" value="RWQ96020.1"/>
    <property type="molecule type" value="Genomic_DNA"/>
</dbReference>
<organism evidence="1 2">
    <name type="scientific">Byssochlamys spectabilis</name>
    <name type="common">Paecilomyces variotii</name>
    <dbReference type="NCBI Taxonomy" id="264951"/>
    <lineage>
        <taxon>Eukaryota</taxon>
        <taxon>Fungi</taxon>
        <taxon>Dikarya</taxon>
        <taxon>Ascomycota</taxon>
        <taxon>Pezizomycotina</taxon>
        <taxon>Eurotiomycetes</taxon>
        <taxon>Eurotiomycetidae</taxon>
        <taxon>Eurotiales</taxon>
        <taxon>Thermoascaceae</taxon>
        <taxon>Paecilomyces</taxon>
    </lineage>
</organism>
<proteinExistence type="predicted"/>
<dbReference type="AlphaFoldDB" id="A0A443HW89"/>
<dbReference type="STRING" id="264951.A0A443HW89"/>
<protein>
    <recommendedName>
        <fullName evidence="3">Fungal-type protein kinase domain-containing protein</fullName>
    </recommendedName>
</protein>
<evidence type="ECO:0000313" key="2">
    <source>
        <dbReference type="Proteomes" id="UP000283841"/>
    </source>
</evidence>
<evidence type="ECO:0000313" key="1">
    <source>
        <dbReference type="EMBL" id="RWQ96020.1"/>
    </source>
</evidence>
<evidence type="ECO:0008006" key="3">
    <source>
        <dbReference type="Google" id="ProtNLM"/>
    </source>
</evidence>
<dbReference type="GeneID" id="39595642"/>
<dbReference type="VEuPathDB" id="FungiDB:C8Q69DRAFT_228254"/>
<accession>A0A443HW89</accession>
<comment type="caution">
    <text evidence="1">The sequence shown here is derived from an EMBL/GenBank/DDBJ whole genome shotgun (WGS) entry which is preliminary data.</text>
</comment>
<dbReference type="RefSeq" id="XP_028485665.1">
    <property type="nucleotide sequence ID" value="XM_028626365.1"/>
</dbReference>